<gene>
    <name evidence="1" type="ORF">GbCGDNIH9_8685</name>
</gene>
<dbReference type="Proteomes" id="UP000182373">
    <property type="component" value="Chromosome"/>
</dbReference>
<organism evidence="1 2">
    <name type="scientific">Granulibacter bethesdensis</name>
    <dbReference type="NCBI Taxonomy" id="364410"/>
    <lineage>
        <taxon>Bacteria</taxon>
        <taxon>Pseudomonadati</taxon>
        <taxon>Pseudomonadota</taxon>
        <taxon>Alphaproteobacteria</taxon>
        <taxon>Acetobacterales</taxon>
        <taxon>Acetobacteraceae</taxon>
        <taxon>Granulibacter</taxon>
    </lineage>
</organism>
<name>A0AAC9P9F1_9PROT</name>
<dbReference type="AlphaFoldDB" id="A0AAC9P9F1"/>
<accession>A0AAC9P9F1</accession>
<protein>
    <submittedName>
        <fullName evidence="1">Uncharacterized protein</fullName>
    </submittedName>
</protein>
<sequence length="45" mass="5237">MAHIPRDLTPPRSRDAMHQAAEFSGGTVHNNSLEYYFLEGYEYYT</sequence>
<evidence type="ECO:0000313" key="1">
    <source>
        <dbReference type="EMBL" id="APH55457.1"/>
    </source>
</evidence>
<reference evidence="2" key="1">
    <citation type="submission" date="2016-11" db="EMBL/GenBank/DDBJ databases">
        <title>Comparative genomic and phenotypic analysis of Granulibacter bethesdensis clinical isolates from patients with chronic granulomatous disease.</title>
        <authorList>
            <person name="Zarember K.A."/>
            <person name="Porcella S.F."/>
            <person name="Chu J."/>
            <person name="Ding L."/>
            <person name="Dahlstrom E."/>
            <person name="Barbian K."/>
            <person name="Martens C."/>
            <person name="Sykora L."/>
            <person name="Kramer S."/>
            <person name="Pettinato A.M."/>
            <person name="Hong H."/>
            <person name="Wald G."/>
            <person name="Berg L.J."/>
            <person name="Rogge L.S."/>
            <person name="Greenberg D.E."/>
            <person name="Falcone E.L."/>
            <person name="Neves J.F."/>
            <person name="Simoes M.J."/>
            <person name="Casal M."/>
            <person name="Rodriguez-Lopez F.C."/>
            <person name="Zelazny A."/>
            <person name="Gallin J.I."/>
            <person name="Holland S.M."/>
        </authorList>
    </citation>
    <scope>NUCLEOTIDE SEQUENCE [LARGE SCALE GENOMIC DNA]</scope>
    <source>
        <strain evidence="2">NIH9.1</strain>
    </source>
</reference>
<evidence type="ECO:0000313" key="2">
    <source>
        <dbReference type="Proteomes" id="UP000182373"/>
    </source>
</evidence>
<dbReference type="EMBL" id="CP018191">
    <property type="protein sequence ID" value="APH55457.1"/>
    <property type="molecule type" value="Genomic_DNA"/>
</dbReference>
<proteinExistence type="predicted"/>